<keyword evidence="3" id="KW-1185">Reference proteome</keyword>
<dbReference type="EMBL" id="JADFTS010000004">
    <property type="protein sequence ID" value="KAF9611299.1"/>
    <property type="molecule type" value="Genomic_DNA"/>
</dbReference>
<evidence type="ECO:0000313" key="2">
    <source>
        <dbReference type="EMBL" id="KAF9611299.1"/>
    </source>
</evidence>
<name>A0A835I6F9_9MAGN</name>
<proteinExistence type="predicted"/>
<evidence type="ECO:0000313" key="3">
    <source>
        <dbReference type="Proteomes" id="UP000631114"/>
    </source>
</evidence>
<feature type="region of interest" description="Disordered" evidence="1">
    <location>
        <begin position="96"/>
        <end position="124"/>
    </location>
</feature>
<dbReference type="Proteomes" id="UP000631114">
    <property type="component" value="Unassembled WGS sequence"/>
</dbReference>
<dbReference type="InterPro" id="IPR036523">
    <property type="entry name" value="SurE-like_sf"/>
</dbReference>
<dbReference type="OrthoDB" id="1937569at2759"/>
<dbReference type="Gene3D" id="3.40.1210.10">
    <property type="entry name" value="Survival protein SurE-like phosphatase/nucleotidase"/>
    <property type="match status" value="1"/>
</dbReference>
<evidence type="ECO:0008006" key="4">
    <source>
        <dbReference type="Google" id="ProtNLM"/>
    </source>
</evidence>
<dbReference type="AlphaFoldDB" id="A0A835I6F9"/>
<accession>A0A835I6F9</accession>
<organism evidence="2 3">
    <name type="scientific">Coptis chinensis</name>
    <dbReference type="NCBI Taxonomy" id="261450"/>
    <lineage>
        <taxon>Eukaryota</taxon>
        <taxon>Viridiplantae</taxon>
        <taxon>Streptophyta</taxon>
        <taxon>Embryophyta</taxon>
        <taxon>Tracheophyta</taxon>
        <taxon>Spermatophyta</taxon>
        <taxon>Magnoliopsida</taxon>
        <taxon>Ranunculales</taxon>
        <taxon>Ranunculaceae</taxon>
        <taxon>Coptidoideae</taxon>
        <taxon>Coptis</taxon>
    </lineage>
</organism>
<gene>
    <name evidence="2" type="ORF">IFM89_029737</name>
</gene>
<dbReference type="SUPFAM" id="SSF64167">
    <property type="entry name" value="SurE-like"/>
    <property type="match status" value="1"/>
</dbReference>
<comment type="caution">
    <text evidence="2">The sequence shown here is derived from an EMBL/GenBank/DDBJ whole genome shotgun (WGS) entry which is preliminary data.</text>
</comment>
<dbReference type="GO" id="GO:0016787">
    <property type="term" value="F:hydrolase activity"/>
    <property type="evidence" value="ECO:0007669"/>
    <property type="project" value="InterPro"/>
</dbReference>
<protein>
    <recommendedName>
        <fullName evidence="4">Survival protein SurE-like phosphatase/nucleotidase domain-containing protein</fullName>
    </recommendedName>
</protein>
<evidence type="ECO:0000256" key="1">
    <source>
        <dbReference type="SAM" id="MobiDB-lite"/>
    </source>
</evidence>
<reference evidence="2 3" key="1">
    <citation type="submission" date="2020-10" db="EMBL/GenBank/DDBJ databases">
        <title>The Coptis chinensis genome and diversification of protoberbering-type alkaloids.</title>
        <authorList>
            <person name="Wang B."/>
            <person name="Shu S."/>
            <person name="Song C."/>
            <person name="Liu Y."/>
        </authorList>
    </citation>
    <scope>NUCLEOTIDE SEQUENCE [LARGE SCALE GENOMIC DNA]</scope>
    <source>
        <strain evidence="2">HL-2020</strain>
        <tissue evidence="2">Leaf</tissue>
    </source>
</reference>
<sequence>MVYICEDETRYTISVQEIEDKNCVNSENDCSKPIVLVTNGDGIGAIGLTVLVEALVGVGLFNVHVYTPQFDLSVLKQCNAFIVGTSPLNWFPSPSSTGLSGLSGSHHEENDSNRGNGVHGCALQ</sequence>